<dbReference type="Proteomes" id="UP001362999">
    <property type="component" value="Unassembled WGS sequence"/>
</dbReference>
<organism evidence="3 5">
    <name type="scientific">Favolaschia claudopus</name>
    <dbReference type="NCBI Taxonomy" id="2862362"/>
    <lineage>
        <taxon>Eukaryota</taxon>
        <taxon>Fungi</taxon>
        <taxon>Dikarya</taxon>
        <taxon>Basidiomycota</taxon>
        <taxon>Agaricomycotina</taxon>
        <taxon>Agaricomycetes</taxon>
        <taxon>Agaricomycetidae</taxon>
        <taxon>Agaricales</taxon>
        <taxon>Marasmiineae</taxon>
        <taxon>Mycenaceae</taxon>
        <taxon>Favolaschia</taxon>
    </lineage>
</organism>
<keyword evidence="5" id="KW-1185">Reference proteome</keyword>
<protein>
    <submittedName>
        <fullName evidence="3">Uncharacterized protein</fullName>
    </submittedName>
</protein>
<sequence>MALREHDAFELMDTQVRIKRASEPFIDIDKREVEPQSIRIRVGSKIESNETQLSVSEYGRLIRNRSTVNGFMEDSFSRPDEQAEEVVEEGRSTTQPSDGDPNDAEPIINAS</sequence>
<dbReference type="EMBL" id="JAWWNJ010000020">
    <property type="protein sequence ID" value="KAK7035002.1"/>
    <property type="molecule type" value="Genomic_DNA"/>
</dbReference>
<reference evidence="3 5" key="1">
    <citation type="journal article" date="2024" name="J Genomics">
        <title>Draft genome sequencing and assembly of Favolaschia claudopus CIRM-BRFM 2984 isolated from oak limbs.</title>
        <authorList>
            <person name="Navarro D."/>
            <person name="Drula E."/>
            <person name="Chaduli D."/>
            <person name="Cazenave R."/>
            <person name="Ahrendt S."/>
            <person name="Wang J."/>
            <person name="Lipzen A."/>
            <person name="Daum C."/>
            <person name="Barry K."/>
            <person name="Grigoriev I.V."/>
            <person name="Favel A."/>
            <person name="Rosso M.N."/>
            <person name="Martin F."/>
        </authorList>
    </citation>
    <scope>NUCLEOTIDE SEQUENCE [LARGE SCALE GENOMIC DNA]</scope>
    <source>
        <strain evidence="3 5">CIRM-BRFM 2984</strain>
    </source>
</reference>
<evidence type="ECO:0000313" key="5">
    <source>
        <dbReference type="Proteomes" id="UP001362999"/>
    </source>
</evidence>
<gene>
    <name evidence="4" type="ORF">R3P38DRAFT_2772050</name>
    <name evidence="3" type="ORF">R3P38DRAFT_2805301</name>
    <name evidence="2" type="ORF">R3P38DRAFT_2806685</name>
</gene>
<dbReference type="EMBL" id="JAWWNJ010000128">
    <property type="protein sequence ID" value="KAK6987834.1"/>
    <property type="molecule type" value="Genomic_DNA"/>
</dbReference>
<feature type="region of interest" description="Disordered" evidence="1">
    <location>
        <begin position="71"/>
        <end position="111"/>
    </location>
</feature>
<evidence type="ECO:0000313" key="4">
    <source>
        <dbReference type="EMBL" id="KAK7035002.1"/>
    </source>
</evidence>
<evidence type="ECO:0000313" key="3">
    <source>
        <dbReference type="EMBL" id="KAK6987834.1"/>
    </source>
</evidence>
<dbReference type="AlphaFoldDB" id="A0AAV9ZMY0"/>
<dbReference type="EMBL" id="JAWWNJ010000139">
    <property type="protein sequence ID" value="KAK6984326.1"/>
    <property type="molecule type" value="Genomic_DNA"/>
</dbReference>
<name>A0AAV9ZMY0_9AGAR</name>
<comment type="caution">
    <text evidence="3">The sequence shown here is derived from an EMBL/GenBank/DDBJ whole genome shotgun (WGS) entry which is preliminary data.</text>
</comment>
<accession>A0AAV9ZMY0</accession>
<proteinExistence type="predicted"/>
<evidence type="ECO:0000256" key="1">
    <source>
        <dbReference type="SAM" id="MobiDB-lite"/>
    </source>
</evidence>
<evidence type="ECO:0000313" key="2">
    <source>
        <dbReference type="EMBL" id="KAK6984326.1"/>
    </source>
</evidence>